<proteinExistence type="predicted"/>
<organism evidence="1 2">
    <name type="scientific">Brachionus plicatilis</name>
    <name type="common">Marine rotifer</name>
    <name type="synonym">Brachionus muelleri</name>
    <dbReference type="NCBI Taxonomy" id="10195"/>
    <lineage>
        <taxon>Eukaryota</taxon>
        <taxon>Metazoa</taxon>
        <taxon>Spiralia</taxon>
        <taxon>Gnathifera</taxon>
        <taxon>Rotifera</taxon>
        <taxon>Eurotatoria</taxon>
        <taxon>Monogononta</taxon>
        <taxon>Pseudotrocha</taxon>
        <taxon>Ploima</taxon>
        <taxon>Brachionidae</taxon>
        <taxon>Brachionus</taxon>
    </lineage>
</organism>
<sequence>MKFNFDTDHSEIDSKPIDTIDFKYLREFYLRLSSRGIYPNQICDRKVYQSIEDYLNSNSTLTTLCCNTILNSNDENFIRNSLKLKPILLCSFSSTPTLIPTLAK</sequence>
<evidence type="ECO:0000313" key="2">
    <source>
        <dbReference type="Proteomes" id="UP000276133"/>
    </source>
</evidence>
<accession>A0A3M7SG67</accession>
<dbReference type="EMBL" id="REGN01001454">
    <property type="protein sequence ID" value="RNA34550.1"/>
    <property type="molecule type" value="Genomic_DNA"/>
</dbReference>
<name>A0A3M7SG67_BRAPC</name>
<reference evidence="1 2" key="1">
    <citation type="journal article" date="2018" name="Sci. Rep.">
        <title>Genomic signatures of local adaptation to the degree of environmental predictability in rotifers.</title>
        <authorList>
            <person name="Franch-Gras L."/>
            <person name="Hahn C."/>
            <person name="Garcia-Roger E.M."/>
            <person name="Carmona M.J."/>
            <person name="Serra M."/>
            <person name="Gomez A."/>
        </authorList>
    </citation>
    <scope>NUCLEOTIDE SEQUENCE [LARGE SCALE GENOMIC DNA]</scope>
    <source>
        <strain evidence="1">HYR1</strain>
    </source>
</reference>
<protein>
    <submittedName>
        <fullName evidence="1">Uncharacterized protein</fullName>
    </submittedName>
</protein>
<gene>
    <name evidence="1" type="ORF">BpHYR1_051534</name>
</gene>
<keyword evidence="2" id="KW-1185">Reference proteome</keyword>
<evidence type="ECO:0000313" key="1">
    <source>
        <dbReference type="EMBL" id="RNA34550.1"/>
    </source>
</evidence>
<comment type="caution">
    <text evidence="1">The sequence shown here is derived from an EMBL/GenBank/DDBJ whole genome shotgun (WGS) entry which is preliminary data.</text>
</comment>
<dbReference type="AlphaFoldDB" id="A0A3M7SG67"/>
<dbReference type="Proteomes" id="UP000276133">
    <property type="component" value="Unassembled WGS sequence"/>
</dbReference>